<evidence type="ECO:0000256" key="5">
    <source>
        <dbReference type="ARBA" id="ARBA00022691"/>
    </source>
</evidence>
<dbReference type="PANTHER" id="PTHR23417">
    <property type="entry name" value="3-DEOXY-D-MANNO-OCTULOSONIC-ACID TRANSFERASE/TRNA GUANINE-N 7 - -METHYLTRANSFERASE"/>
    <property type="match status" value="1"/>
</dbReference>
<feature type="binding site" evidence="7">
    <location>
        <begin position="194"/>
        <end position="197"/>
    </location>
    <ligand>
        <name>substrate</name>
    </ligand>
</feature>
<feature type="binding site" evidence="7">
    <location>
        <position position="120"/>
    </location>
    <ligand>
        <name>S-adenosyl-L-methionine</name>
        <dbReference type="ChEBI" id="CHEBI:59789"/>
    </ligand>
</feature>
<keyword evidence="5 7" id="KW-0949">S-adenosyl-L-methionine</keyword>
<evidence type="ECO:0000256" key="1">
    <source>
        <dbReference type="ARBA" id="ARBA00000142"/>
    </source>
</evidence>
<comment type="caution">
    <text evidence="8">The sequence shown here is derived from an EMBL/GenBank/DDBJ whole genome shotgun (WGS) entry which is preliminary data.</text>
</comment>
<dbReference type="Pfam" id="PF02390">
    <property type="entry name" value="Methyltransf_4"/>
    <property type="match status" value="1"/>
</dbReference>
<dbReference type="EC" id="2.1.1.33" evidence="7"/>
<feature type="binding site" evidence="7">
    <location>
        <position position="47"/>
    </location>
    <ligand>
        <name>S-adenosyl-L-methionine</name>
        <dbReference type="ChEBI" id="CHEBI:59789"/>
    </ligand>
</feature>
<gene>
    <name evidence="7" type="primary">trmB</name>
    <name evidence="8" type="ORF">EI74_0754</name>
</gene>
<feature type="binding site" evidence="7">
    <location>
        <position position="99"/>
    </location>
    <ligand>
        <name>S-adenosyl-L-methionine</name>
        <dbReference type="ChEBI" id="CHEBI:59789"/>
    </ligand>
</feature>
<comment type="similarity">
    <text evidence="7">Belongs to the class I-like SAM-binding methyltransferase superfamily. TrmB family.</text>
</comment>
<dbReference type="PROSITE" id="PS51625">
    <property type="entry name" value="SAM_MT_TRMB"/>
    <property type="match status" value="1"/>
</dbReference>
<dbReference type="Proteomes" id="UP000295518">
    <property type="component" value="Unassembled WGS sequence"/>
</dbReference>
<evidence type="ECO:0000256" key="4">
    <source>
        <dbReference type="ARBA" id="ARBA00022679"/>
    </source>
</evidence>
<feature type="binding site" evidence="7">
    <location>
        <position position="156"/>
    </location>
    <ligand>
        <name>substrate</name>
    </ligand>
</feature>
<dbReference type="PANTHER" id="PTHR23417:SF14">
    <property type="entry name" value="PENTACOTRIPEPTIDE-REPEAT REGION OF PRORP DOMAIN-CONTAINING PROTEIN"/>
    <property type="match status" value="1"/>
</dbReference>
<evidence type="ECO:0000256" key="2">
    <source>
        <dbReference type="ARBA" id="ARBA00003015"/>
    </source>
</evidence>
<dbReference type="InterPro" id="IPR055361">
    <property type="entry name" value="tRNA_methyltr_TrmB_bact"/>
</dbReference>
<evidence type="ECO:0000256" key="3">
    <source>
        <dbReference type="ARBA" id="ARBA00022603"/>
    </source>
</evidence>
<evidence type="ECO:0000313" key="9">
    <source>
        <dbReference type="Proteomes" id="UP000295518"/>
    </source>
</evidence>
<dbReference type="InterPro" id="IPR029063">
    <property type="entry name" value="SAM-dependent_MTases_sf"/>
</dbReference>
<dbReference type="UniPathway" id="UPA00989"/>
<dbReference type="GO" id="GO:0008176">
    <property type="term" value="F:tRNA (guanine(46)-N7)-methyltransferase activity"/>
    <property type="evidence" value="ECO:0007669"/>
    <property type="project" value="UniProtKB-UniRule"/>
</dbReference>
<feature type="binding site" evidence="7">
    <location>
        <position position="72"/>
    </location>
    <ligand>
        <name>S-adenosyl-L-methionine</name>
        <dbReference type="ChEBI" id="CHEBI:59789"/>
    </ligand>
</feature>
<reference evidence="8 9" key="1">
    <citation type="submission" date="2019-03" db="EMBL/GenBank/DDBJ databases">
        <title>Genomic Encyclopedia of Archaeal and Bacterial Type Strains, Phase II (KMG-II): from individual species to whole genera.</title>
        <authorList>
            <person name="Goeker M."/>
        </authorList>
    </citation>
    <scope>NUCLEOTIDE SEQUENCE [LARGE SCALE GENOMIC DNA]</scope>
    <source>
        <strain evidence="8 9">ATCC 700618</strain>
    </source>
</reference>
<dbReference type="NCBIfam" id="TIGR00091">
    <property type="entry name" value="tRNA (guanosine(46)-N7)-methyltransferase TrmB"/>
    <property type="match status" value="1"/>
</dbReference>
<dbReference type="Gene3D" id="3.40.50.150">
    <property type="entry name" value="Vaccinia Virus protein VP39"/>
    <property type="match status" value="1"/>
</dbReference>
<evidence type="ECO:0000256" key="7">
    <source>
        <dbReference type="HAMAP-Rule" id="MF_01057"/>
    </source>
</evidence>
<proteinExistence type="inferred from homology"/>
<dbReference type="CDD" id="cd02440">
    <property type="entry name" value="AdoMet_MTases"/>
    <property type="match status" value="1"/>
</dbReference>
<keyword evidence="9" id="KW-1185">Reference proteome</keyword>
<sequence length="214" mass="25003">MASAIFLYHKLIMGRLRYDSKKEKHALESEYTINSFPYDNPVNTIIEIGTGKGEMITQMAQLNPNNFYIGIEKYAVPASYAIKKAEKLELKNIKFIIGDALELQSYFKNKISKIWLTFSDPWPKKRHASRRLSHENFLKLYQNILDENRIVHFKSDNNDLYEYTLESLNNFGANVIEKTTDINIVAHKINNIQTGYEKKFSSKGKNINYIKFKF</sequence>
<feature type="binding site" evidence="7">
    <location>
        <position position="124"/>
    </location>
    <ligand>
        <name>substrate</name>
    </ligand>
</feature>
<comment type="pathway">
    <text evidence="7">tRNA modification; N(7)-methylguanine-tRNA biosynthesis.</text>
</comment>
<dbReference type="EMBL" id="SNWN01000015">
    <property type="protein sequence ID" value="TDO19110.1"/>
    <property type="molecule type" value="Genomic_DNA"/>
</dbReference>
<dbReference type="HAMAP" id="MF_01057">
    <property type="entry name" value="tRNA_methyltr_TrmB"/>
    <property type="match status" value="1"/>
</dbReference>
<evidence type="ECO:0000256" key="6">
    <source>
        <dbReference type="ARBA" id="ARBA00022694"/>
    </source>
</evidence>
<dbReference type="NCBIfam" id="NF001080">
    <property type="entry name" value="PRK00121.2-2"/>
    <property type="match status" value="1"/>
</dbReference>
<organism evidence="8 9">
    <name type="scientific">Mycoplasma testudineum</name>
    <dbReference type="NCBI Taxonomy" id="244584"/>
    <lineage>
        <taxon>Bacteria</taxon>
        <taxon>Bacillati</taxon>
        <taxon>Mycoplasmatota</taxon>
        <taxon>Mollicutes</taxon>
        <taxon>Mycoplasmataceae</taxon>
        <taxon>Mycoplasma</taxon>
    </lineage>
</organism>
<dbReference type="GO" id="GO:0043527">
    <property type="term" value="C:tRNA methyltransferase complex"/>
    <property type="evidence" value="ECO:0007669"/>
    <property type="project" value="TreeGrafter"/>
</dbReference>
<protein>
    <recommendedName>
        <fullName evidence="7">tRNA (guanine-N(7)-)-methyltransferase</fullName>
        <ecNumber evidence="7">2.1.1.33</ecNumber>
    </recommendedName>
    <alternativeName>
        <fullName evidence="7">tRNA (guanine(46)-N(7))-methyltransferase</fullName>
    </alternativeName>
    <alternativeName>
        <fullName evidence="7">tRNA(m7G46)-methyltransferase</fullName>
    </alternativeName>
</protein>
<accession>A0A4R6IA98</accession>
<name>A0A4R6IA98_9MOLU</name>
<dbReference type="AlphaFoldDB" id="A0A4R6IA98"/>
<dbReference type="InterPro" id="IPR003358">
    <property type="entry name" value="tRNA_(Gua-N-7)_MeTrfase_Trmb"/>
</dbReference>
<comment type="catalytic activity">
    <reaction evidence="1 7">
        <text>guanosine(46) in tRNA + S-adenosyl-L-methionine = N(7)-methylguanosine(46) in tRNA + S-adenosyl-L-homocysteine</text>
        <dbReference type="Rhea" id="RHEA:42708"/>
        <dbReference type="Rhea" id="RHEA-COMP:10188"/>
        <dbReference type="Rhea" id="RHEA-COMP:10189"/>
        <dbReference type="ChEBI" id="CHEBI:57856"/>
        <dbReference type="ChEBI" id="CHEBI:59789"/>
        <dbReference type="ChEBI" id="CHEBI:74269"/>
        <dbReference type="ChEBI" id="CHEBI:74480"/>
        <dbReference type="EC" id="2.1.1.33"/>
    </reaction>
</comment>
<dbReference type="RefSeq" id="WP_243720105.1">
    <property type="nucleotide sequence ID" value="NZ_NNCE01000007.1"/>
</dbReference>
<evidence type="ECO:0000313" key="8">
    <source>
        <dbReference type="EMBL" id="TDO19110.1"/>
    </source>
</evidence>
<comment type="caution">
    <text evidence="7">Lacks conserved residue(s) required for the propagation of feature annotation.</text>
</comment>
<keyword evidence="4 7" id="KW-0808">Transferase</keyword>
<dbReference type="SUPFAM" id="SSF53335">
    <property type="entry name" value="S-adenosyl-L-methionine-dependent methyltransferases"/>
    <property type="match status" value="1"/>
</dbReference>
<keyword evidence="6 7" id="KW-0819">tRNA processing</keyword>
<keyword evidence="3 7" id="KW-0489">Methyltransferase</keyword>
<comment type="function">
    <text evidence="2 7">Catalyzes the formation of N(7)-methylguanine at position 46 (m7G46) in tRNA.</text>
</comment>